<proteinExistence type="predicted"/>
<reference evidence="2" key="1">
    <citation type="submission" date="2017-09" db="EMBL/GenBank/DDBJ databases">
        <title>Depth-based differentiation of microbial function through sediment-hosted aquifers and enrichment of novel symbionts in the deep terrestrial subsurface.</title>
        <authorList>
            <person name="Probst A.J."/>
            <person name="Ladd B."/>
            <person name="Jarett J.K."/>
            <person name="Geller-Mcgrath D.E."/>
            <person name="Sieber C.M.K."/>
            <person name="Emerson J.B."/>
            <person name="Anantharaman K."/>
            <person name="Thomas B.C."/>
            <person name="Malmstrom R."/>
            <person name="Stieglmeier M."/>
            <person name="Klingl A."/>
            <person name="Woyke T."/>
            <person name="Ryan C.M."/>
            <person name="Banfield J.F."/>
        </authorList>
    </citation>
    <scope>NUCLEOTIDE SEQUENCE [LARGE SCALE GENOMIC DNA]</scope>
</reference>
<comment type="caution">
    <text evidence="1">The sequence shown here is derived from an EMBL/GenBank/DDBJ whole genome shotgun (WGS) entry which is preliminary data.</text>
</comment>
<evidence type="ECO:0000313" key="2">
    <source>
        <dbReference type="Proteomes" id="UP000229739"/>
    </source>
</evidence>
<dbReference type="Proteomes" id="UP000229739">
    <property type="component" value="Unassembled WGS sequence"/>
</dbReference>
<sequence length="91" mass="10408">MIYYKHYEFSQSLNGNKIFHIARNAAGTVVFREASEKKLKLAINNSLKPKPETVTKKPVTVSRLTKTADGKFISKNKLEKAEPPRKKNFWG</sequence>
<name>A0A2M8G3U4_9BACT</name>
<dbReference type="AlphaFoldDB" id="A0A2M8G3U4"/>
<organism evidence="1 2">
    <name type="scientific">Candidatus Beckwithbacteria bacterium CG_4_9_14_0_2_um_filter_47_11</name>
    <dbReference type="NCBI Taxonomy" id="1974494"/>
    <lineage>
        <taxon>Bacteria</taxon>
        <taxon>Candidatus Beckwithiibacteriota</taxon>
    </lineage>
</organism>
<evidence type="ECO:0000313" key="1">
    <source>
        <dbReference type="EMBL" id="PJC66315.1"/>
    </source>
</evidence>
<dbReference type="EMBL" id="PFQV01000044">
    <property type="protein sequence ID" value="PJC66315.1"/>
    <property type="molecule type" value="Genomic_DNA"/>
</dbReference>
<gene>
    <name evidence="1" type="ORF">CO018_02505</name>
</gene>
<accession>A0A2M8G3U4</accession>
<protein>
    <submittedName>
        <fullName evidence="1">Uncharacterized protein</fullName>
    </submittedName>
</protein>